<gene>
    <name evidence="1" type="ORF">KIM372_06750</name>
</gene>
<organism evidence="1 2">
    <name type="scientific">Bombiscardovia nodaiensis</name>
    <dbReference type="NCBI Taxonomy" id="2932181"/>
    <lineage>
        <taxon>Bacteria</taxon>
        <taxon>Bacillati</taxon>
        <taxon>Actinomycetota</taxon>
        <taxon>Actinomycetes</taxon>
        <taxon>Bifidobacteriales</taxon>
        <taxon>Bifidobacteriaceae</taxon>
        <taxon>Bombiscardovia</taxon>
    </lineage>
</organism>
<name>A0ABM8B7X1_9BIFI</name>
<protein>
    <submittedName>
        <fullName evidence="1">Uncharacterized protein</fullName>
    </submittedName>
</protein>
<evidence type="ECO:0000313" key="2">
    <source>
        <dbReference type="Proteomes" id="UP001321766"/>
    </source>
</evidence>
<evidence type="ECO:0000313" key="1">
    <source>
        <dbReference type="EMBL" id="BDR52768.1"/>
    </source>
</evidence>
<dbReference type="EMBL" id="AP026798">
    <property type="protein sequence ID" value="BDR52768.1"/>
    <property type="molecule type" value="Genomic_DNA"/>
</dbReference>
<reference evidence="1 2" key="1">
    <citation type="journal article" date="2023" name="Microbiol. Spectr.">
        <title>Symbiosis of Carpenter Bees with Uncharacterized Lactic Acid Bacteria Showing NAD Auxotrophy.</title>
        <authorList>
            <person name="Kawasaki S."/>
            <person name="Ozawa K."/>
            <person name="Mori T."/>
            <person name="Yamamoto A."/>
            <person name="Ito M."/>
            <person name="Ohkuma M."/>
            <person name="Sakamoto M."/>
            <person name="Matsutani M."/>
        </authorList>
    </citation>
    <scope>NUCLEOTIDE SEQUENCE [LARGE SCALE GENOMIC DNA]</scope>
    <source>
        <strain evidence="1 2">Kim37-2</strain>
    </source>
</reference>
<accession>A0ABM8B7X1</accession>
<proteinExistence type="predicted"/>
<dbReference type="Proteomes" id="UP001321766">
    <property type="component" value="Chromosome"/>
</dbReference>
<keyword evidence="2" id="KW-1185">Reference proteome</keyword>
<sequence>MDQVADQLKPVSANHSAALTDDKAPVELLGMHAIDKLIADQAGPYRQILKEHGIQGLMEELD</sequence>